<evidence type="ECO:0000313" key="7">
    <source>
        <dbReference type="EMBL" id="KAF8406945.1"/>
    </source>
</evidence>
<dbReference type="GO" id="GO:0005737">
    <property type="term" value="C:cytoplasm"/>
    <property type="evidence" value="ECO:0007669"/>
    <property type="project" value="UniProtKB-ARBA"/>
</dbReference>
<dbReference type="AlphaFoldDB" id="A0A834ZK54"/>
<comment type="subcellular location">
    <subcellularLocation>
        <location evidence="1">Nucleus</location>
    </subcellularLocation>
</comment>
<proteinExistence type="inferred from homology"/>
<dbReference type="InterPro" id="IPR016049">
    <property type="entry name" value="RNA_pol_Rpc34-like"/>
</dbReference>
<dbReference type="Pfam" id="PF05158">
    <property type="entry name" value="RNA_pol_Rpc34"/>
    <property type="match status" value="1"/>
</dbReference>
<organism evidence="7 8">
    <name type="scientific">Tetracentron sinense</name>
    <name type="common">Spur-leaf</name>
    <dbReference type="NCBI Taxonomy" id="13715"/>
    <lineage>
        <taxon>Eukaryota</taxon>
        <taxon>Viridiplantae</taxon>
        <taxon>Streptophyta</taxon>
        <taxon>Embryophyta</taxon>
        <taxon>Tracheophyta</taxon>
        <taxon>Spermatophyta</taxon>
        <taxon>Magnoliopsida</taxon>
        <taxon>Trochodendrales</taxon>
        <taxon>Trochodendraceae</taxon>
        <taxon>Tetracentron</taxon>
    </lineage>
</organism>
<dbReference type="SUPFAM" id="SSF46785">
    <property type="entry name" value="Winged helix' DNA-binding domain"/>
    <property type="match status" value="1"/>
</dbReference>
<dbReference type="OrthoDB" id="613763at2759"/>
<comment type="caution">
    <text evidence="7">The sequence shown here is derived from an EMBL/GenBank/DDBJ whole genome shotgun (WGS) entry which is preliminary data.</text>
</comment>
<dbReference type="Proteomes" id="UP000655225">
    <property type="component" value="Unassembled WGS sequence"/>
</dbReference>
<gene>
    <name evidence="7" type="ORF">HHK36_006066</name>
</gene>
<evidence type="ECO:0000256" key="5">
    <source>
        <dbReference type="ARBA" id="ARBA00023242"/>
    </source>
</evidence>
<comment type="similarity">
    <text evidence="2">Belongs to the eukaryotic RPC34/RPC39 RNA polymerase subunit family.</text>
</comment>
<evidence type="ECO:0000256" key="4">
    <source>
        <dbReference type="ARBA" id="ARBA00023163"/>
    </source>
</evidence>
<keyword evidence="5" id="KW-0539">Nucleus</keyword>
<dbReference type="GO" id="GO:0005654">
    <property type="term" value="C:nucleoplasm"/>
    <property type="evidence" value="ECO:0007669"/>
    <property type="project" value="UniProtKB-ARBA"/>
</dbReference>
<evidence type="ECO:0000256" key="2">
    <source>
        <dbReference type="ARBA" id="ARBA00011038"/>
    </source>
</evidence>
<evidence type="ECO:0008006" key="9">
    <source>
        <dbReference type="Google" id="ProtNLM"/>
    </source>
</evidence>
<dbReference type="InterPro" id="IPR036388">
    <property type="entry name" value="WH-like_DNA-bd_sf"/>
</dbReference>
<protein>
    <recommendedName>
        <fullName evidence="9">DNA-directed RNA polymerase III subunit RPC6</fullName>
    </recommendedName>
</protein>
<dbReference type="OMA" id="VGTTKKC"/>
<evidence type="ECO:0000256" key="1">
    <source>
        <dbReference type="ARBA" id="ARBA00004123"/>
    </source>
</evidence>
<dbReference type="Gene3D" id="1.10.10.10">
    <property type="entry name" value="Winged helix-like DNA-binding domain superfamily/Winged helix DNA-binding domain"/>
    <property type="match status" value="1"/>
</dbReference>
<feature type="region of interest" description="Disordered" evidence="6">
    <location>
        <begin position="1"/>
        <end position="22"/>
    </location>
</feature>
<keyword evidence="8" id="KW-1185">Reference proteome</keyword>
<dbReference type="InterPro" id="IPR036390">
    <property type="entry name" value="WH_DNA-bd_sf"/>
</dbReference>
<evidence type="ECO:0000256" key="6">
    <source>
        <dbReference type="SAM" id="MobiDB-lite"/>
    </source>
</evidence>
<dbReference type="GO" id="GO:0006383">
    <property type="term" value="P:transcription by RNA polymerase III"/>
    <property type="evidence" value="ECO:0007669"/>
    <property type="project" value="InterPro"/>
</dbReference>
<reference evidence="7 8" key="1">
    <citation type="submission" date="2020-04" db="EMBL/GenBank/DDBJ databases">
        <title>Plant Genome Project.</title>
        <authorList>
            <person name="Zhang R.-G."/>
        </authorList>
    </citation>
    <scope>NUCLEOTIDE SEQUENCE [LARGE SCALE GENOMIC DNA]</scope>
    <source>
        <strain evidence="7">YNK0</strain>
        <tissue evidence="7">Leaf</tissue>
    </source>
</reference>
<dbReference type="InterPro" id="IPR007832">
    <property type="entry name" value="RNA_pol_Rpc34"/>
</dbReference>
<dbReference type="GO" id="GO:0005666">
    <property type="term" value="C:RNA polymerase III complex"/>
    <property type="evidence" value="ECO:0007669"/>
    <property type="project" value="InterPro"/>
</dbReference>
<accession>A0A834ZK54</accession>
<keyword evidence="4" id="KW-0804">Transcription</keyword>
<dbReference type="PANTHER" id="PTHR12780">
    <property type="entry name" value="RNA POLYMERASE III DNA DIRECTED , 39KD SUBUNIT-RELATED"/>
    <property type="match status" value="1"/>
</dbReference>
<dbReference type="EMBL" id="JABCRI010000004">
    <property type="protein sequence ID" value="KAF8406945.1"/>
    <property type="molecule type" value="Genomic_DNA"/>
</dbReference>
<sequence>MGRAQENSSLKRKRPDSNLPSQNLSDAERVLYDLIRSKEDMGIWTRDMKRETNLQENVVKKSLKSLQAKKLIKEVINIQNKGKRHYMAVEFEPSKELTGGAWYVEGNLDVEFIKILKEQCLKHIYKLKVATVEGVSESIRKSGLFKVECTTQQIAEIMRALVLDNEIMEVSSTAIGDLASKSTGAIYYRGTSRGGLGGVSKTGAMASIPCGVCPRISSGLTGIACTAQT</sequence>
<evidence type="ECO:0000313" key="8">
    <source>
        <dbReference type="Proteomes" id="UP000655225"/>
    </source>
</evidence>
<evidence type="ECO:0000256" key="3">
    <source>
        <dbReference type="ARBA" id="ARBA00022478"/>
    </source>
</evidence>
<name>A0A834ZK54_TETSI</name>
<keyword evidence="3" id="KW-0240">DNA-directed RNA polymerase</keyword>
<dbReference type="FunFam" id="1.10.10.10:FF:000116">
    <property type="entry name" value="DNA-directed RNA polymerase III subunit RPC6"/>
    <property type="match status" value="1"/>
</dbReference>